<proteinExistence type="predicted"/>
<dbReference type="OrthoDB" id="10298077at2759"/>
<dbReference type="Proteomes" id="UP000237000">
    <property type="component" value="Unassembled WGS sequence"/>
</dbReference>
<sequence>MEFEGGKSGSFAKERAKKRGKQHIIPSSFTKHQDITDNLNILYTYKTKCKSLCAYIESAKGPSTRSHNCHGTSVAPKPSNRGDYSNILVLCSFCPSCKGVIKRTTEGKVEKWK</sequence>
<reference evidence="3" key="1">
    <citation type="submission" date="2016-06" db="EMBL/GenBank/DDBJ databases">
        <title>Parallel loss of symbiosis genes in relatives of nitrogen-fixing non-legume Parasponia.</title>
        <authorList>
            <person name="Van Velzen R."/>
            <person name="Holmer R."/>
            <person name="Bu F."/>
            <person name="Rutten L."/>
            <person name="Van Zeijl A."/>
            <person name="Liu W."/>
            <person name="Santuari L."/>
            <person name="Cao Q."/>
            <person name="Sharma T."/>
            <person name="Shen D."/>
            <person name="Roswanjaya Y."/>
            <person name="Wardhani T."/>
            <person name="Kalhor M.S."/>
            <person name="Jansen J."/>
            <person name="Van den Hoogen J."/>
            <person name="Gungor B."/>
            <person name="Hartog M."/>
            <person name="Hontelez J."/>
            <person name="Verver J."/>
            <person name="Yang W.-C."/>
            <person name="Schijlen E."/>
            <person name="Repin R."/>
            <person name="Schilthuizen M."/>
            <person name="Schranz E."/>
            <person name="Heidstra R."/>
            <person name="Miyata K."/>
            <person name="Fedorova E."/>
            <person name="Kohlen W."/>
            <person name="Bisseling T."/>
            <person name="Smit S."/>
            <person name="Geurts R."/>
        </authorList>
    </citation>
    <scope>NUCLEOTIDE SEQUENCE [LARGE SCALE GENOMIC DNA]</scope>
    <source>
        <strain evidence="3">cv. RG33-2</strain>
    </source>
</reference>
<evidence type="ECO:0000313" key="3">
    <source>
        <dbReference type="Proteomes" id="UP000237000"/>
    </source>
</evidence>
<feature type="region of interest" description="Disordered" evidence="1">
    <location>
        <begin position="1"/>
        <end position="25"/>
    </location>
</feature>
<accession>A0A2P5BPD6</accession>
<keyword evidence="3" id="KW-1185">Reference proteome</keyword>
<name>A0A2P5BPD6_TREOI</name>
<dbReference type="InParanoid" id="A0A2P5BPD6"/>
<dbReference type="AlphaFoldDB" id="A0A2P5BPD6"/>
<comment type="caution">
    <text evidence="2">The sequence shown here is derived from an EMBL/GenBank/DDBJ whole genome shotgun (WGS) entry which is preliminary data.</text>
</comment>
<gene>
    <name evidence="2" type="ORF">TorRG33x02_313840</name>
</gene>
<organism evidence="2 3">
    <name type="scientific">Trema orientale</name>
    <name type="common">Charcoal tree</name>
    <name type="synonym">Celtis orientalis</name>
    <dbReference type="NCBI Taxonomy" id="63057"/>
    <lineage>
        <taxon>Eukaryota</taxon>
        <taxon>Viridiplantae</taxon>
        <taxon>Streptophyta</taxon>
        <taxon>Embryophyta</taxon>
        <taxon>Tracheophyta</taxon>
        <taxon>Spermatophyta</taxon>
        <taxon>Magnoliopsida</taxon>
        <taxon>eudicotyledons</taxon>
        <taxon>Gunneridae</taxon>
        <taxon>Pentapetalae</taxon>
        <taxon>rosids</taxon>
        <taxon>fabids</taxon>
        <taxon>Rosales</taxon>
        <taxon>Cannabaceae</taxon>
        <taxon>Trema</taxon>
    </lineage>
</organism>
<protein>
    <submittedName>
        <fullName evidence="2">Uncharacterized protein</fullName>
    </submittedName>
</protein>
<evidence type="ECO:0000313" key="2">
    <source>
        <dbReference type="EMBL" id="PON50594.1"/>
    </source>
</evidence>
<evidence type="ECO:0000256" key="1">
    <source>
        <dbReference type="SAM" id="MobiDB-lite"/>
    </source>
</evidence>
<dbReference type="EMBL" id="JXTC01000484">
    <property type="protein sequence ID" value="PON50594.1"/>
    <property type="molecule type" value="Genomic_DNA"/>
</dbReference>